<keyword evidence="3" id="KW-0808">Transferase</keyword>
<feature type="coiled-coil region" evidence="5">
    <location>
        <begin position="370"/>
        <end position="397"/>
    </location>
</feature>
<dbReference type="InterPro" id="IPR029063">
    <property type="entry name" value="SAM-dependent_MTases_sf"/>
</dbReference>
<feature type="domain" description="MmeI-like helicase spacer" evidence="7">
    <location>
        <begin position="178"/>
        <end position="255"/>
    </location>
</feature>
<dbReference type="EC" id="2.1.1.72" evidence="1"/>
<evidence type="ECO:0000313" key="10">
    <source>
        <dbReference type="EMBL" id="MFC6380569.1"/>
    </source>
</evidence>
<feature type="domain" description="MmeI-like target recognition" evidence="8">
    <location>
        <begin position="626"/>
        <end position="726"/>
    </location>
</feature>
<dbReference type="InterPro" id="IPR050953">
    <property type="entry name" value="N4_N6_ade-DNA_methylase"/>
</dbReference>
<dbReference type="Proteomes" id="UP001596264">
    <property type="component" value="Unassembled WGS sequence"/>
</dbReference>
<sequence>MNVTQIEEIVKKLALDVINNSVEKDQFIYELMAAYGHRKTTVSRIKSGERNLAKVAGEVRAKRHIYFKHSDSNKVFSDIDDMKKEPSVTREKIRFIIATDFNQFVAIDTRTNDTLDIEFGELGKHFDFFLPWAGMEKAVYQSDNPADVKAAEKMAKLFDLIKADNFNEENKNDTAALHSLNVFLTRLLFCFFAEDTGIFADNQFSAELESHTKADGSDVDSYLNRLFKVLNTNKENRHDLPDYLAKFEYVNGGLFADAIASPKFSTKSRRMLIECGSELDWSDINPDIFGSMIQAVVHPDQRGGMGMHYTSVINIMKVIEPLFLDDLYAELENIAENIDPKLKPSRLRKLHDRIANIKIFDPACGSGNFLIIAFKELRKLEMEVIKLRQELVKDGQQDDFFDEISLDSSFSRIRLSQFYGIELDDFAHEVAILSLWLAEHQMNVEFKAEFGECEPALPLRQSGNIVPGNALRMEWKDICSNRYKEEVYVIGNPPYIGESKQNASQKSDMAYVFKGKKNYKKQDYISCWFLKVSEYICENTKAAFVSTSSVTQGIQVGMLWPHCFNNGTEIIFAYKPFEWKNSAKDNAGVYCVIVGLGIISKSPKKIFSDTHIRIVKSISPYLVEGESKAVIKVSRPLFDLPIAMKGNGVYDGGYFMFTPEEKKDLISEFPRSSKFLKKVTGSKEFISNTERWCIWINENDLSEAKSIPFIDKRIEKVKKWRENSGETARPSHILCNCPLD</sequence>
<accession>A0ABW1W439</accession>
<organism evidence="10 11">
    <name type="scientific">Psychrobacter glacincola</name>
    <dbReference type="NCBI Taxonomy" id="56810"/>
    <lineage>
        <taxon>Bacteria</taxon>
        <taxon>Pseudomonadati</taxon>
        <taxon>Pseudomonadota</taxon>
        <taxon>Gammaproteobacteria</taxon>
        <taxon>Moraxellales</taxon>
        <taxon>Moraxellaceae</taxon>
        <taxon>Psychrobacter</taxon>
    </lineage>
</organism>
<dbReference type="SUPFAM" id="SSF53335">
    <property type="entry name" value="S-adenosyl-L-methionine-dependent methyltransferases"/>
    <property type="match status" value="1"/>
</dbReference>
<evidence type="ECO:0000256" key="4">
    <source>
        <dbReference type="ARBA" id="ARBA00047942"/>
    </source>
</evidence>
<dbReference type="RefSeq" id="WP_201564534.1">
    <property type="nucleotide sequence ID" value="NZ_CAJGZK010000027.1"/>
</dbReference>
<proteinExistence type="predicted"/>
<dbReference type="Gene3D" id="3.40.50.150">
    <property type="entry name" value="Vaccinia Virus protein VP39"/>
    <property type="match status" value="1"/>
</dbReference>
<dbReference type="PRINTS" id="PR00507">
    <property type="entry name" value="N12N6MTFRASE"/>
</dbReference>
<dbReference type="EMBL" id="JBHSTZ010000009">
    <property type="protein sequence ID" value="MFC6380569.1"/>
    <property type="molecule type" value="Genomic_DNA"/>
</dbReference>
<comment type="caution">
    <text evidence="10">The sequence shown here is derived from an EMBL/GenBank/DDBJ whole genome shotgun (WGS) entry which is preliminary data.</text>
</comment>
<dbReference type="PANTHER" id="PTHR33841">
    <property type="entry name" value="DNA METHYLTRANSFERASE YEEA-RELATED"/>
    <property type="match status" value="1"/>
</dbReference>
<dbReference type="Pfam" id="PF20464">
    <property type="entry name" value="MmeI_N"/>
    <property type="match status" value="1"/>
</dbReference>
<feature type="domain" description="MmeI-like DNA-methyltransferase" evidence="9">
    <location>
        <begin position="344"/>
        <end position="607"/>
    </location>
</feature>
<protein>
    <recommendedName>
        <fullName evidence="1">site-specific DNA-methyltransferase (adenine-specific)</fullName>
        <ecNumber evidence="1">2.1.1.72</ecNumber>
    </recommendedName>
</protein>
<evidence type="ECO:0000256" key="2">
    <source>
        <dbReference type="ARBA" id="ARBA00022603"/>
    </source>
</evidence>
<feature type="domain" description="MmeI-like N-terminal" evidence="6">
    <location>
        <begin position="1"/>
        <end position="163"/>
    </location>
</feature>
<dbReference type="InterPro" id="IPR046817">
    <property type="entry name" value="MmeI_N"/>
</dbReference>
<name>A0ABW1W439_9GAMM</name>
<gene>
    <name evidence="10" type="ORF">ACFP58_03645</name>
</gene>
<evidence type="ECO:0000259" key="6">
    <source>
        <dbReference type="Pfam" id="PF20464"/>
    </source>
</evidence>
<dbReference type="InterPro" id="IPR046819">
    <property type="entry name" value="MmeI_hel"/>
</dbReference>
<dbReference type="PANTHER" id="PTHR33841:SF1">
    <property type="entry name" value="DNA METHYLTRANSFERASE A"/>
    <property type="match status" value="1"/>
</dbReference>
<evidence type="ECO:0000256" key="1">
    <source>
        <dbReference type="ARBA" id="ARBA00011900"/>
    </source>
</evidence>
<evidence type="ECO:0000313" key="11">
    <source>
        <dbReference type="Proteomes" id="UP001596264"/>
    </source>
</evidence>
<dbReference type="InterPro" id="IPR046816">
    <property type="entry name" value="MmeI_Mtase"/>
</dbReference>
<evidence type="ECO:0000259" key="9">
    <source>
        <dbReference type="Pfam" id="PF20473"/>
    </source>
</evidence>
<reference evidence="11" key="1">
    <citation type="journal article" date="2019" name="Int. J. Syst. Evol. Microbiol.">
        <title>The Global Catalogue of Microorganisms (GCM) 10K type strain sequencing project: providing services to taxonomists for standard genome sequencing and annotation.</title>
        <authorList>
            <consortium name="The Broad Institute Genomics Platform"/>
            <consortium name="The Broad Institute Genome Sequencing Center for Infectious Disease"/>
            <person name="Wu L."/>
            <person name="Ma J."/>
        </authorList>
    </citation>
    <scope>NUCLEOTIDE SEQUENCE [LARGE SCALE GENOMIC DNA]</scope>
    <source>
        <strain evidence="11">CCM 2050</strain>
    </source>
</reference>
<dbReference type="Pfam" id="PF20466">
    <property type="entry name" value="MmeI_TRD"/>
    <property type="match status" value="1"/>
</dbReference>
<dbReference type="InterPro" id="IPR046820">
    <property type="entry name" value="MmeI_TRD"/>
</dbReference>
<evidence type="ECO:0000259" key="7">
    <source>
        <dbReference type="Pfam" id="PF20465"/>
    </source>
</evidence>
<dbReference type="GO" id="GO:0008168">
    <property type="term" value="F:methyltransferase activity"/>
    <property type="evidence" value="ECO:0007669"/>
    <property type="project" value="UniProtKB-KW"/>
</dbReference>
<keyword evidence="5" id="KW-0175">Coiled coil</keyword>
<keyword evidence="11" id="KW-1185">Reference proteome</keyword>
<dbReference type="Pfam" id="PF20473">
    <property type="entry name" value="MmeI_Mtase"/>
    <property type="match status" value="1"/>
</dbReference>
<evidence type="ECO:0000256" key="3">
    <source>
        <dbReference type="ARBA" id="ARBA00022679"/>
    </source>
</evidence>
<comment type="catalytic activity">
    <reaction evidence="4">
        <text>a 2'-deoxyadenosine in DNA + S-adenosyl-L-methionine = an N(6)-methyl-2'-deoxyadenosine in DNA + S-adenosyl-L-homocysteine + H(+)</text>
        <dbReference type="Rhea" id="RHEA:15197"/>
        <dbReference type="Rhea" id="RHEA-COMP:12418"/>
        <dbReference type="Rhea" id="RHEA-COMP:12419"/>
        <dbReference type="ChEBI" id="CHEBI:15378"/>
        <dbReference type="ChEBI" id="CHEBI:57856"/>
        <dbReference type="ChEBI" id="CHEBI:59789"/>
        <dbReference type="ChEBI" id="CHEBI:90615"/>
        <dbReference type="ChEBI" id="CHEBI:90616"/>
        <dbReference type="EC" id="2.1.1.72"/>
    </reaction>
</comment>
<dbReference type="Pfam" id="PF20465">
    <property type="entry name" value="MmeI_hel"/>
    <property type="match status" value="1"/>
</dbReference>
<keyword evidence="2 10" id="KW-0489">Methyltransferase</keyword>
<evidence type="ECO:0000259" key="8">
    <source>
        <dbReference type="Pfam" id="PF20466"/>
    </source>
</evidence>
<dbReference type="GO" id="GO:0032259">
    <property type="term" value="P:methylation"/>
    <property type="evidence" value="ECO:0007669"/>
    <property type="project" value="UniProtKB-KW"/>
</dbReference>
<evidence type="ECO:0000256" key="5">
    <source>
        <dbReference type="SAM" id="Coils"/>
    </source>
</evidence>